<feature type="compositionally biased region" description="Basic and acidic residues" evidence="1">
    <location>
        <begin position="86"/>
        <end position="103"/>
    </location>
</feature>
<protein>
    <submittedName>
        <fullName evidence="4">Peptidase M23</fullName>
    </submittedName>
</protein>
<feature type="domain" description="M23ase beta-sheet core" evidence="3">
    <location>
        <begin position="144"/>
        <end position="245"/>
    </location>
</feature>
<feature type="compositionally biased region" description="Polar residues" evidence="1">
    <location>
        <begin position="65"/>
        <end position="74"/>
    </location>
</feature>
<evidence type="ECO:0000259" key="3">
    <source>
        <dbReference type="Pfam" id="PF01551"/>
    </source>
</evidence>
<dbReference type="AlphaFoldDB" id="A0A2S7F4R8"/>
<feature type="compositionally biased region" description="Acidic residues" evidence="1">
    <location>
        <begin position="52"/>
        <end position="64"/>
    </location>
</feature>
<dbReference type="RefSeq" id="WP_027637072.1">
    <property type="nucleotide sequence ID" value="NZ_CAVLFH010000001.1"/>
</dbReference>
<dbReference type="PANTHER" id="PTHR21666:SF270">
    <property type="entry name" value="MUREIN HYDROLASE ACTIVATOR ENVC"/>
    <property type="match status" value="1"/>
</dbReference>
<proteinExistence type="predicted"/>
<comment type="caution">
    <text evidence="4">The sequence shown here is derived from an EMBL/GenBank/DDBJ whole genome shotgun (WGS) entry which is preliminary data.</text>
</comment>
<accession>A0A2S7F4R8</accession>
<feature type="transmembrane region" description="Helical" evidence="2">
    <location>
        <begin position="18"/>
        <end position="37"/>
    </location>
</feature>
<dbReference type="GO" id="GO:0004222">
    <property type="term" value="F:metalloendopeptidase activity"/>
    <property type="evidence" value="ECO:0007669"/>
    <property type="project" value="TreeGrafter"/>
</dbReference>
<dbReference type="CDD" id="cd12797">
    <property type="entry name" value="M23_peptidase"/>
    <property type="match status" value="1"/>
</dbReference>
<gene>
    <name evidence="4" type="ORF">AWN73_20390</name>
</gene>
<evidence type="ECO:0000313" key="5">
    <source>
        <dbReference type="Proteomes" id="UP000238081"/>
    </source>
</evidence>
<organism evidence="4 5">
    <name type="scientific">Clostridium butyricum</name>
    <dbReference type="NCBI Taxonomy" id="1492"/>
    <lineage>
        <taxon>Bacteria</taxon>
        <taxon>Bacillati</taxon>
        <taxon>Bacillota</taxon>
        <taxon>Clostridia</taxon>
        <taxon>Eubacteriales</taxon>
        <taxon>Clostridiaceae</taxon>
        <taxon>Clostridium</taxon>
    </lineage>
</organism>
<dbReference type="Pfam" id="PF01551">
    <property type="entry name" value="Peptidase_M23"/>
    <property type="match status" value="1"/>
</dbReference>
<dbReference type="InterPro" id="IPR016047">
    <property type="entry name" value="M23ase_b-sheet_dom"/>
</dbReference>
<keyword evidence="2" id="KW-0472">Membrane</keyword>
<sequence length="253" mass="27901">MDKNFKQKLKDLMSRDGFYIALFLCLCVVVTVGTFSYKKFSAQNQANKIQETSEDDSYNTDDNNEVANANNQIPNAERVENSVTNEESKNNNKEDKQQNKDSNKSTVVSTNNSVNFVVPLNGVESRNYSYPKPVQVGENVFRTIKGVNLEAKIGTEVKAAADGVVDLVENSGVEEGIVVEIKHANGLKTRYGNLDENTSVKQGDKVTANQVIGKVGDTAKVYSSDVFGEFLNLQVINANGEQVNPESYFTFSK</sequence>
<dbReference type="Proteomes" id="UP000238081">
    <property type="component" value="Unassembled WGS sequence"/>
</dbReference>
<evidence type="ECO:0000256" key="1">
    <source>
        <dbReference type="SAM" id="MobiDB-lite"/>
    </source>
</evidence>
<dbReference type="EMBL" id="LRDH01000181">
    <property type="protein sequence ID" value="PPV11874.1"/>
    <property type="molecule type" value="Genomic_DNA"/>
</dbReference>
<feature type="region of interest" description="Disordered" evidence="1">
    <location>
        <begin position="45"/>
        <end position="108"/>
    </location>
</feature>
<evidence type="ECO:0000313" key="4">
    <source>
        <dbReference type="EMBL" id="PPV11874.1"/>
    </source>
</evidence>
<keyword evidence="2" id="KW-1133">Transmembrane helix</keyword>
<dbReference type="SUPFAM" id="SSF51261">
    <property type="entry name" value="Duplicated hybrid motif"/>
    <property type="match status" value="1"/>
</dbReference>
<dbReference type="PANTHER" id="PTHR21666">
    <property type="entry name" value="PEPTIDASE-RELATED"/>
    <property type="match status" value="1"/>
</dbReference>
<dbReference type="Gene3D" id="2.70.70.10">
    <property type="entry name" value="Glucose Permease (Domain IIA)"/>
    <property type="match status" value="1"/>
</dbReference>
<reference evidence="4 5" key="1">
    <citation type="submission" date="2016-01" db="EMBL/GenBank/DDBJ databases">
        <title>Characterization of the Clostridium difficile lineages that are prevalent in Hong Kong and China.</title>
        <authorList>
            <person name="Kwok J.S.-L."/>
            <person name="Lam W.-Y."/>
            <person name="Ip M."/>
            <person name="Chan T.-F."/>
            <person name="Hawkey P.M."/>
            <person name="Tsui S.K.-W."/>
        </authorList>
    </citation>
    <scope>NUCLEOTIDE SEQUENCE [LARGE SCALE GENOMIC DNA]</scope>
    <source>
        <strain evidence="4 5">300064</strain>
    </source>
</reference>
<dbReference type="InterPro" id="IPR050570">
    <property type="entry name" value="Cell_wall_metabolism_enzyme"/>
</dbReference>
<evidence type="ECO:0000256" key="2">
    <source>
        <dbReference type="SAM" id="Phobius"/>
    </source>
</evidence>
<keyword evidence="2" id="KW-0812">Transmembrane</keyword>
<dbReference type="InterPro" id="IPR011055">
    <property type="entry name" value="Dup_hybrid_motif"/>
</dbReference>
<name>A0A2S7F4R8_CLOBU</name>